<gene>
    <name evidence="1" type="ORF">NDU88_000945</name>
</gene>
<keyword evidence="2" id="KW-1185">Reference proteome</keyword>
<dbReference type="EMBL" id="JANPWB010000002">
    <property type="protein sequence ID" value="KAJ1205511.1"/>
    <property type="molecule type" value="Genomic_DNA"/>
</dbReference>
<sequence length="73" mass="7992">MVAVCATAERNRRLSAGACRGRAGLEASGRRIEPRGIVCQLWPLGNVVPSGRITRCGKEEEKEETRQRERGGV</sequence>
<dbReference type="AlphaFoldDB" id="A0AAV7VYP3"/>
<evidence type="ECO:0000313" key="2">
    <source>
        <dbReference type="Proteomes" id="UP001066276"/>
    </source>
</evidence>
<dbReference type="Proteomes" id="UP001066276">
    <property type="component" value="Chromosome 1_2"/>
</dbReference>
<protein>
    <submittedName>
        <fullName evidence="1">Uncharacterized protein</fullName>
    </submittedName>
</protein>
<evidence type="ECO:0000313" key="1">
    <source>
        <dbReference type="EMBL" id="KAJ1205511.1"/>
    </source>
</evidence>
<accession>A0AAV7VYP3</accession>
<comment type="caution">
    <text evidence="1">The sequence shown here is derived from an EMBL/GenBank/DDBJ whole genome shotgun (WGS) entry which is preliminary data.</text>
</comment>
<reference evidence="1" key="1">
    <citation type="journal article" date="2022" name="bioRxiv">
        <title>Sequencing and chromosome-scale assembly of the giantPleurodeles waltlgenome.</title>
        <authorList>
            <person name="Brown T."/>
            <person name="Elewa A."/>
            <person name="Iarovenko S."/>
            <person name="Subramanian E."/>
            <person name="Araus A.J."/>
            <person name="Petzold A."/>
            <person name="Susuki M."/>
            <person name="Suzuki K.-i.T."/>
            <person name="Hayashi T."/>
            <person name="Toyoda A."/>
            <person name="Oliveira C."/>
            <person name="Osipova E."/>
            <person name="Leigh N.D."/>
            <person name="Simon A."/>
            <person name="Yun M.H."/>
        </authorList>
    </citation>
    <scope>NUCLEOTIDE SEQUENCE</scope>
    <source>
        <strain evidence="1">20211129_DDA</strain>
        <tissue evidence="1">Liver</tissue>
    </source>
</reference>
<organism evidence="1 2">
    <name type="scientific">Pleurodeles waltl</name>
    <name type="common">Iberian ribbed newt</name>
    <dbReference type="NCBI Taxonomy" id="8319"/>
    <lineage>
        <taxon>Eukaryota</taxon>
        <taxon>Metazoa</taxon>
        <taxon>Chordata</taxon>
        <taxon>Craniata</taxon>
        <taxon>Vertebrata</taxon>
        <taxon>Euteleostomi</taxon>
        <taxon>Amphibia</taxon>
        <taxon>Batrachia</taxon>
        <taxon>Caudata</taxon>
        <taxon>Salamandroidea</taxon>
        <taxon>Salamandridae</taxon>
        <taxon>Pleurodelinae</taxon>
        <taxon>Pleurodeles</taxon>
    </lineage>
</organism>
<name>A0AAV7VYP3_PLEWA</name>
<proteinExistence type="predicted"/>